<feature type="transmembrane region" description="Helical" evidence="1">
    <location>
        <begin position="173"/>
        <end position="191"/>
    </location>
</feature>
<feature type="transmembrane region" description="Helical" evidence="1">
    <location>
        <begin position="138"/>
        <end position="161"/>
    </location>
</feature>
<organism evidence="2">
    <name type="scientific">Tricholoma saponaceum</name>
    <dbReference type="NCBI Taxonomy" id="113602"/>
    <lineage>
        <taxon>Eukaryota</taxon>
        <taxon>Fungi</taxon>
        <taxon>Dikarya</taxon>
        <taxon>Basidiomycota</taxon>
        <taxon>Agaricomycotina</taxon>
        <taxon>Agaricomycetes</taxon>
        <taxon>Agaricomycetidae</taxon>
        <taxon>Agaricales</taxon>
        <taxon>Tricholomatineae</taxon>
        <taxon>Tricholomataceae</taxon>
        <taxon>Tricholoma</taxon>
    </lineage>
</organism>
<feature type="transmembrane region" description="Helical" evidence="1">
    <location>
        <begin position="104"/>
        <end position="126"/>
    </location>
</feature>
<dbReference type="GeneID" id="44802851"/>
<protein>
    <submittedName>
        <fullName evidence="2">Uncharacterized protein</fullName>
    </submittedName>
</protein>
<name>A0A6C0W4Q5_9AGAR</name>
<keyword evidence="2" id="KW-0496">Mitochondrion</keyword>
<keyword evidence="1" id="KW-1133">Transmembrane helix</keyword>
<dbReference type="RefSeq" id="YP_009739449.1">
    <property type="nucleotide sequence ID" value="NC_046502.1"/>
</dbReference>
<keyword evidence="1" id="KW-0472">Membrane</keyword>
<proteinExistence type="predicted"/>
<dbReference type="AlphaFoldDB" id="A0A6C0W4Q5"/>
<evidence type="ECO:0000256" key="1">
    <source>
        <dbReference type="SAM" id="Phobius"/>
    </source>
</evidence>
<accession>A0A6C0W4Q5</accession>
<geneLocation type="mitochondrion" evidence="2"/>
<feature type="transmembrane region" description="Helical" evidence="1">
    <location>
        <begin position="29"/>
        <end position="51"/>
    </location>
</feature>
<gene>
    <name evidence="2" type="primary">orf279</name>
</gene>
<feature type="transmembrane region" description="Helical" evidence="1">
    <location>
        <begin position="57"/>
        <end position="75"/>
    </location>
</feature>
<keyword evidence="1" id="KW-0812">Transmembrane</keyword>
<dbReference type="EMBL" id="MN873038">
    <property type="protein sequence ID" value="QIC20293.1"/>
    <property type="molecule type" value="Genomic_DNA"/>
</dbReference>
<evidence type="ECO:0000313" key="2">
    <source>
        <dbReference type="EMBL" id="QIC20293.1"/>
    </source>
</evidence>
<reference evidence="2" key="1">
    <citation type="journal article" date="2021" name="Front. Genet.">
        <title>Comparative Mitogenomic Analysis Reveals Dynamics of Intron Within and Between Tricholoma Species and Phylogeny of Basidiomycota.</title>
        <authorList>
            <person name="Huang W."/>
            <person name="Feng H."/>
            <person name="Tu W."/>
            <person name="Xiong C."/>
            <person name="Jin X."/>
            <person name="Li P."/>
            <person name="Wang X."/>
            <person name="Li Q."/>
        </authorList>
    </citation>
    <scope>NUCLEOTIDE SEQUENCE</scope>
</reference>
<sequence length="279" mass="32937">MMMTALKRHLLLFFSSRTIFNGFIIRNKYFLFSLLTLVLINFIFNHNISIFQNVNPYQLTFLTSIFYCVMLYLIYLKFNLVVRVIALIRSIPFFVEQIKFRNKSWVVAFYYYSFNLFLLLISLLLICRTHRNLILLGLINYIDYTTILSIVLLILNTINILKTEFKMDNNGNISHLTVISLFILFILFNLYHVRINGIFEEYILKYFTIHCDPNDTNDDSDTDTIRNVQRGRSATVISDNKHNVSIGHNNSNIYINTPSGRGGIEETNSKYDNYKWEFK</sequence>